<accession>A0A841EVA7</accession>
<dbReference type="PROSITE" id="PS51986">
    <property type="entry name" value="GS_BETA_GRASP"/>
    <property type="match status" value="1"/>
</dbReference>
<dbReference type="InterPro" id="IPR052725">
    <property type="entry name" value="GS_Type-3"/>
</dbReference>
<dbReference type="PROSITE" id="PS51987">
    <property type="entry name" value="GS_CATALYTIC"/>
    <property type="match status" value="1"/>
</dbReference>
<feature type="domain" description="GS beta-grasp" evidence="4">
    <location>
        <begin position="85"/>
        <end position="179"/>
    </location>
</feature>
<keyword evidence="3" id="KW-0175">Coiled coil</keyword>
<evidence type="ECO:0000313" key="7">
    <source>
        <dbReference type="Proteomes" id="UP000524404"/>
    </source>
</evidence>
<feature type="coiled-coil region" evidence="3">
    <location>
        <begin position="661"/>
        <end position="695"/>
    </location>
</feature>
<gene>
    <name evidence="6" type="ORF">HNP25_003244</name>
</gene>
<dbReference type="Pfam" id="PF12437">
    <property type="entry name" value="GSIII_N"/>
    <property type="match status" value="1"/>
</dbReference>
<dbReference type="RefSeq" id="WP_184135668.1">
    <property type="nucleotide sequence ID" value="NZ_JACHKT010000026.1"/>
</dbReference>
<evidence type="ECO:0000256" key="3">
    <source>
        <dbReference type="SAM" id="Coils"/>
    </source>
</evidence>
<dbReference type="InterPro" id="IPR014746">
    <property type="entry name" value="Gln_synth/guanido_kin_cat_dom"/>
</dbReference>
<dbReference type="PANTHER" id="PTHR42974:SF1">
    <property type="entry name" value="TYPE-3 GLUTAMINE SYNTHETASE"/>
    <property type="match status" value="1"/>
</dbReference>
<evidence type="ECO:0000259" key="4">
    <source>
        <dbReference type="PROSITE" id="PS51986"/>
    </source>
</evidence>
<dbReference type="SMART" id="SM01230">
    <property type="entry name" value="Gln-synt_C"/>
    <property type="match status" value="1"/>
</dbReference>
<protein>
    <submittedName>
        <fullName evidence="6">Glutamine synthetase</fullName>
        <ecNumber evidence="6">6.3.1.2</ecNumber>
    </submittedName>
</protein>
<evidence type="ECO:0000313" key="6">
    <source>
        <dbReference type="EMBL" id="MBB6004578.1"/>
    </source>
</evidence>
<dbReference type="Gene3D" id="3.30.590.10">
    <property type="entry name" value="Glutamine synthetase/guanido kinase, catalytic domain"/>
    <property type="match status" value="1"/>
</dbReference>
<name>A0A841EVA7_9BACT</name>
<evidence type="ECO:0000256" key="1">
    <source>
        <dbReference type="PROSITE-ProRule" id="PRU01330"/>
    </source>
</evidence>
<dbReference type="EMBL" id="JACHKT010000026">
    <property type="protein sequence ID" value="MBB6004578.1"/>
    <property type="molecule type" value="Genomic_DNA"/>
</dbReference>
<dbReference type="GO" id="GO:0006542">
    <property type="term" value="P:glutamine biosynthetic process"/>
    <property type="evidence" value="ECO:0007669"/>
    <property type="project" value="InterPro"/>
</dbReference>
<proteinExistence type="inferred from homology"/>
<reference evidence="6 7" key="1">
    <citation type="submission" date="2020-08" db="EMBL/GenBank/DDBJ databases">
        <title>Functional genomics of gut bacteria from endangered species of beetles.</title>
        <authorList>
            <person name="Carlos-Shanley C."/>
        </authorList>
    </citation>
    <scope>NUCLEOTIDE SEQUENCE [LARGE SCALE GENOMIC DNA]</scope>
    <source>
        <strain evidence="6 7">S00070</strain>
    </source>
</reference>
<dbReference type="InterPro" id="IPR008147">
    <property type="entry name" value="Gln_synt_N"/>
</dbReference>
<dbReference type="InterPro" id="IPR027303">
    <property type="entry name" value="Gln_synth_gly_rich_site"/>
</dbReference>
<keyword evidence="7" id="KW-1185">Reference proteome</keyword>
<sequence length="734" mass="82334">MAIARFKALELAQSRPTVPVKIPTEKVTDYYGSNTFNDEVMRSLLSPEAYLKITNAIEDGKKIDREAADEVAAAMKSWALSKGVTHYTHWFQPLTGTTAEKHDAFFDITGKGKAVEKFKGSALVQQEPDASSFPNGGIRSTFEARGYTAWDPSSPAFIMENVAGTATLCIPSVFVSYTGEALDYKTPLLKSSELIDKAATKVMNEYFSREVSKVSASVGIEQEYFLVDEALYNARPDLMMSGRTVFGHSPAKGQQLEDHYFGSIPSRVNAFMVDFELEALKLGMPVRTRHNEVAPAQFEVAPTFEEANLACDHNALLMDLMNKVAAKHKMRVLFHEKPFAGINGSGKHNNWSLATDTGVNLLGPSTKPKENLRFLTFFVNTIKAVHDYADLLRASIATAGNEHRLGANEAPPAIVSIFIGTEMTRVLNDLENLSEMHDIKLEKGDNVYLRLGINKIPALLLDNTDRNRTSPFAFTGNKFEFRAVGSSANSAAPMTILNTIVANQLLQFREEVDVYLEKGIKKELAIVEVLKKYVKQSRKILFEGNGYSEEWAEEASKRGLSNLKTAPEALTKYLEKSAIDLFSKHGIFNEIEMHARYEIEIENYIKKIQIESRVVGDLAINHIVSTSLKYQTQLVDNVRGQKEIGIDPQYYAPTIEIIKKISIYTAKINNLVDEMTEARKEANNVEDTAERARLYSTKVKNFLEEIRYCVDKLELIVDDDEWPLPKYRELLLIR</sequence>
<dbReference type="SUPFAM" id="SSF55931">
    <property type="entry name" value="Glutamine synthetase/guanido kinase"/>
    <property type="match status" value="1"/>
</dbReference>
<dbReference type="PANTHER" id="PTHR42974">
    <property type="entry name" value="GLUTAMINE SYNTHETASE"/>
    <property type="match status" value="1"/>
</dbReference>
<dbReference type="InterPro" id="IPR008146">
    <property type="entry name" value="Gln_synth_cat_dom"/>
</dbReference>
<keyword evidence="6" id="KW-0436">Ligase</keyword>
<evidence type="ECO:0000259" key="5">
    <source>
        <dbReference type="PROSITE" id="PS51987"/>
    </source>
</evidence>
<dbReference type="InterPro" id="IPR022147">
    <property type="entry name" value="GSIII_N"/>
</dbReference>
<comment type="similarity">
    <text evidence="1 2">Belongs to the glutamine synthetase family.</text>
</comment>
<comment type="caution">
    <text evidence="6">The sequence shown here is derived from an EMBL/GenBank/DDBJ whole genome shotgun (WGS) entry which is preliminary data.</text>
</comment>
<dbReference type="Pfam" id="PF00120">
    <property type="entry name" value="Gln-synt_C"/>
    <property type="match status" value="1"/>
</dbReference>
<dbReference type="EC" id="6.3.1.2" evidence="6"/>
<dbReference type="InterPro" id="IPR040577">
    <property type="entry name" value="Gln-synt_C"/>
</dbReference>
<dbReference type="Proteomes" id="UP000524404">
    <property type="component" value="Unassembled WGS sequence"/>
</dbReference>
<evidence type="ECO:0000256" key="2">
    <source>
        <dbReference type="RuleBase" id="RU000384"/>
    </source>
</evidence>
<dbReference type="GO" id="GO:0004356">
    <property type="term" value="F:glutamine synthetase activity"/>
    <property type="evidence" value="ECO:0007669"/>
    <property type="project" value="UniProtKB-EC"/>
</dbReference>
<dbReference type="AlphaFoldDB" id="A0A841EVA7"/>
<dbReference type="PROSITE" id="PS00181">
    <property type="entry name" value="GLNA_ATP"/>
    <property type="match status" value="1"/>
</dbReference>
<feature type="domain" description="GS catalytic" evidence="5">
    <location>
        <begin position="196"/>
        <end position="623"/>
    </location>
</feature>
<dbReference type="Pfam" id="PF18318">
    <property type="entry name" value="Gln-synt_C-ter"/>
    <property type="match status" value="1"/>
</dbReference>
<dbReference type="Gene3D" id="1.20.120.1560">
    <property type="match status" value="1"/>
</dbReference>
<organism evidence="6 7">
    <name type="scientific">Arcicella rosea</name>
    <dbReference type="NCBI Taxonomy" id="502909"/>
    <lineage>
        <taxon>Bacteria</taxon>
        <taxon>Pseudomonadati</taxon>
        <taxon>Bacteroidota</taxon>
        <taxon>Cytophagia</taxon>
        <taxon>Cytophagales</taxon>
        <taxon>Flectobacillaceae</taxon>
        <taxon>Arcicella</taxon>
    </lineage>
</organism>